<keyword evidence="4" id="KW-1185">Reference proteome</keyword>
<accession>A0A8S1JFU6</accession>
<evidence type="ECO:0000256" key="1">
    <source>
        <dbReference type="SAM" id="MobiDB-lite"/>
    </source>
</evidence>
<dbReference type="Proteomes" id="UP000708148">
    <property type="component" value="Unassembled WGS sequence"/>
</dbReference>
<comment type="caution">
    <text evidence="3">The sequence shown here is derived from an EMBL/GenBank/DDBJ whole genome shotgun (WGS) entry which is preliminary data.</text>
</comment>
<feature type="region of interest" description="Disordered" evidence="1">
    <location>
        <begin position="177"/>
        <end position="200"/>
    </location>
</feature>
<evidence type="ECO:0000313" key="4">
    <source>
        <dbReference type="Proteomes" id="UP000708148"/>
    </source>
</evidence>
<keyword evidence="2" id="KW-1133">Transmembrane helix</keyword>
<dbReference type="EMBL" id="CAJHUC010003113">
    <property type="protein sequence ID" value="CAD7705386.1"/>
    <property type="molecule type" value="Genomic_DNA"/>
</dbReference>
<feature type="transmembrane region" description="Helical" evidence="2">
    <location>
        <begin position="152"/>
        <end position="170"/>
    </location>
</feature>
<keyword evidence="2" id="KW-0812">Transmembrane</keyword>
<proteinExistence type="predicted"/>
<evidence type="ECO:0000256" key="2">
    <source>
        <dbReference type="SAM" id="Phobius"/>
    </source>
</evidence>
<keyword evidence="2" id="KW-0472">Membrane</keyword>
<organism evidence="3 4">
    <name type="scientific">Ostreobium quekettii</name>
    <dbReference type="NCBI Taxonomy" id="121088"/>
    <lineage>
        <taxon>Eukaryota</taxon>
        <taxon>Viridiplantae</taxon>
        <taxon>Chlorophyta</taxon>
        <taxon>core chlorophytes</taxon>
        <taxon>Ulvophyceae</taxon>
        <taxon>TCBD clade</taxon>
        <taxon>Bryopsidales</taxon>
        <taxon>Ostreobineae</taxon>
        <taxon>Ostreobiaceae</taxon>
        <taxon>Ostreobium</taxon>
    </lineage>
</organism>
<evidence type="ECO:0000313" key="3">
    <source>
        <dbReference type="EMBL" id="CAD7705386.1"/>
    </source>
</evidence>
<gene>
    <name evidence="3" type="ORF">OSTQU699_LOCUS10741</name>
</gene>
<sequence length="213" mass="23207">MRHGNGEVVRAPCPLALYLAPSPGINPPCLVLGWLGAQDPPLRTSQGRSSGLGSLSSQEVKAISQGYYGYGWEAPQHCLQVDWASRPVADRPILDTPGNAKYLRPAGPLHPVESMYQDKVPRIAGTQYRQRGTLRRLGTQVATAGRGFARNFWVIVAFVAVAAGAFGFEGQRRCSAARRHSTRREAYQDYSSSDDDEPAQVDRRGFTAASFMG</sequence>
<reference evidence="3" key="1">
    <citation type="submission" date="2020-12" db="EMBL/GenBank/DDBJ databases">
        <authorList>
            <person name="Iha C."/>
        </authorList>
    </citation>
    <scope>NUCLEOTIDE SEQUENCE</scope>
</reference>
<dbReference type="AlphaFoldDB" id="A0A8S1JFU6"/>
<name>A0A8S1JFU6_9CHLO</name>
<protein>
    <submittedName>
        <fullName evidence="3">Uncharacterized protein</fullName>
    </submittedName>
</protein>